<comment type="caution">
    <text evidence="3">The sequence shown here is derived from an EMBL/GenBank/DDBJ whole genome shotgun (WGS) entry which is preliminary data.</text>
</comment>
<dbReference type="Pfam" id="PF13568">
    <property type="entry name" value="OMP_b-brl_2"/>
    <property type="match status" value="1"/>
</dbReference>
<dbReference type="EMBL" id="BMIK01000003">
    <property type="protein sequence ID" value="GGC22909.1"/>
    <property type="molecule type" value="Genomic_DNA"/>
</dbReference>
<evidence type="ECO:0000313" key="3">
    <source>
        <dbReference type="EMBL" id="GGC22909.1"/>
    </source>
</evidence>
<gene>
    <name evidence="3" type="ORF">GCM10011386_13460</name>
</gene>
<sequence>MKQFTSAMLFMVLTTALQAQDIHFGVTAGPNLSAVNVSGEDVEQPKSVIGFQIGGFAEFGLSDKISLRPELQYSILGYKFAPEEDLYGFRLRSSYITLPVMVAYSISEKLKVGLVPYVATKLVAKYKFIPYGEEDVENEEEGYFDYSDADNDEFKTVDFGLGAGLGYQILPKFGVNLRYNHGLANIFKVEGTDGSKAYNRLFTLGLSYSIQ</sequence>
<accession>A0ABQ1LG46</accession>
<dbReference type="InterPro" id="IPR025665">
    <property type="entry name" value="Beta-barrel_OMP_2"/>
</dbReference>
<feature type="chain" id="PRO_5045597284" description="Outer membrane protein beta-barrel domain-containing protein" evidence="1">
    <location>
        <begin position="20"/>
        <end position="211"/>
    </location>
</feature>
<evidence type="ECO:0000256" key="1">
    <source>
        <dbReference type="SAM" id="SignalP"/>
    </source>
</evidence>
<name>A0ABQ1LG46_9SPHI</name>
<dbReference type="Proteomes" id="UP000597338">
    <property type="component" value="Unassembled WGS sequence"/>
</dbReference>
<feature type="domain" description="Outer membrane protein beta-barrel" evidence="2">
    <location>
        <begin position="18"/>
        <end position="187"/>
    </location>
</feature>
<dbReference type="RefSeq" id="WP_188748839.1">
    <property type="nucleotide sequence ID" value="NZ_BMIK01000003.1"/>
</dbReference>
<proteinExistence type="predicted"/>
<protein>
    <recommendedName>
        <fullName evidence="2">Outer membrane protein beta-barrel domain-containing protein</fullName>
    </recommendedName>
</protein>
<reference evidence="4" key="1">
    <citation type="journal article" date="2019" name="Int. J. Syst. Evol. Microbiol.">
        <title>The Global Catalogue of Microorganisms (GCM) 10K type strain sequencing project: providing services to taxonomists for standard genome sequencing and annotation.</title>
        <authorList>
            <consortium name="The Broad Institute Genomics Platform"/>
            <consortium name="The Broad Institute Genome Sequencing Center for Infectious Disease"/>
            <person name="Wu L."/>
            <person name="Ma J."/>
        </authorList>
    </citation>
    <scope>NUCLEOTIDE SEQUENCE [LARGE SCALE GENOMIC DNA]</scope>
    <source>
        <strain evidence="4">CGMCC 1.15342</strain>
    </source>
</reference>
<evidence type="ECO:0000259" key="2">
    <source>
        <dbReference type="Pfam" id="PF13568"/>
    </source>
</evidence>
<keyword evidence="4" id="KW-1185">Reference proteome</keyword>
<evidence type="ECO:0000313" key="4">
    <source>
        <dbReference type="Proteomes" id="UP000597338"/>
    </source>
</evidence>
<feature type="signal peptide" evidence="1">
    <location>
        <begin position="1"/>
        <end position="19"/>
    </location>
</feature>
<keyword evidence="1" id="KW-0732">Signal</keyword>
<organism evidence="3 4">
    <name type="scientific">Parapedobacter defluvii</name>
    <dbReference type="NCBI Taxonomy" id="2045106"/>
    <lineage>
        <taxon>Bacteria</taxon>
        <taxon>Pseudomonadati</taxon>
        <taxon>Bacteroidota</taxon>
        <taxon>Sphingobacteriia</taxon>
        <taxon>Sphingobacteriales</taxon>
        <taxon>Sphingobacteriaceae</taxon>
        <taxon>Parapedobacter</taxon>
    </lineage>
</organism>